<sequence>MNTNHARRWNESAPHKQPVERKVIRVKKQSWITKGEKILYSLVGSLLVASSLYMVSFSSTTDSLNREIQTLESQVQHQKIENEGLAFEIKELSKPERITKIAKENGLKIKDAEVRQAKVLNN</sequence>
<dbReference type="RefSeq" id="WP_368654727.1">
    <property type="nucleotide sequence ID" value="NZ_CP162599.1"/>
</dbReference>
<evidence type="ECO:0000256" key="7">
    <source>
        <dbReference type="HAMAP-Rule" id="MF_00910"/>
    </source>
</evidence>
<proteinExistence type="inferred from homology"/>
<name>A0AB39HUR8_9BACI</name>
<accession>A0AB39HUR8</accession>
<evidence type="ECO:0000313" key="9">
    <source>
        <dbReference type="EMBL" id="XDK34049.1"/>
    </source>
</evidence>
<dbReference type="GO" id="GO:0005886">
    <property type="term" value="C:plasma membrane"/>
    <property type="evidence" value="ECO:0007669"/>
    <property type="project" value="UniProtKB-SubCell"/>
</dbReference>
<evidence type="ECO:0000256" key="4">
    <source>
        <dbReference type="ARBA" id="ARBA00022989"/>
    </source>
</evidence>
<evidence type="ECO:0000256" key="2">
    <source>
        <dbReference type="ARBA" id="ARBA00022618"/>
    </source>
</evidence>
<keyword evidence="6 7" id="KW-0131">Cell cycle</keyword>
<keyword evidence="1 7" id="KW-1003">Cell membrane</keyword>
<dbReference type="Pfam" id="PF04977">
    <property type="entry name" value="DivIC"/>
    <property type="match status" value="1"/>
</dbReference>
<comment type="subcellular location">
    <subcellularLocation>
        <location evidence="7">Cell membrane</location>
        <topology evidence="7">Single-pass type II membrane protein</topology>
    </subcellularLocation>
    <text evidence="7">Localizes to the division septum where it forms a ring structure.</text>
</comment>
<keyword evidence="4 7" id="KW-1133">Transmembrane helix</keyword>
<dbReference type="AlphaFoldDB" id="A0AB39HUR8"/>
<keyword evidence="3 7" id="KW-0812">Transmembrane</keyword>
<comment type="function">
    <text evidence="7">Essential cell division protein.</text>
</comment>
<evidence type="ECO:0000256" key="3">
    <source>
        <dbReference type="ARBA" id="ARBA00022692"/>
    </source>
</evidence>
<keyword evidence="5 7" id="KW-0472">Membrane</keyword>
<dbReference type="InterPro" id="IPR011922">
    <property type="entry name" value="Cell_div_FtsL"/>
</dbReference>
<dbReference type="InterPro" id="IPR007060">
    <property type="entry name" value="FtsL/DivIC"/>
</dbReference>
<keyword evidence="2 7" id="KW-0132">Cell division</keyword>
<evidence type="ECO:0000256" key="1">
    <source>
        <dbReference type="ARBA" id="ARBA00022475"/>
    </source>
</evidence>
<reference evidence="9" key="1">
    <citation type="submission" date="2024-07" db="EMBL/GenBank/DDBJ databases">
        <title>Halotolerant mesophilic bacterium Ornithinibacillus sp. 4-3, sp. nov., isolated from soil.</title>
        <authorList>
            <person name="Sidarenka A.V."/>
            <person name="Guliayeva D.E."/>
            <person name="Leanovich S.I."/>
            <person name="Hileuskaya K.S."/>
            <person name="Akhremchuk A.E."/>
            <person name="Sikolenko M.A."/>
            <person name="Valentovich L.N."/>
        </authorList>
    </citation>
    <scope>NUCLEOTIDE SEQUENCE</scope>
    <source>
        <strain evidence="9">4-3</strain>
    </source>
</reference>
<dbReference type="GO" id="GO:0032153">
    <property type="term" value="C:cell division site"/>
    <property type="evidence" value="ECO:0007669"/>
    <property type="project" value="UniProtKB-UniRule"/>
</dbReference>
<dbReference type="EMBL" id="CP162599">
    <property type="protein sequence ID" value="XDK34049.1"/>
    <property type="molecule type" value="Genomic_DNA"/>
</dbReference>
<organism evidence="9">
    <name type="scientific">Ornithinibacillus sp. 4-3</name>
    <dbReference type="NCBI Taxonomy" id="3231488"/>
    <lineage>
        <taxon>Bacteria</taxon>
        <taxon>Bacillati</taxon>
        <taxon>Bacillota</taxon>
        <taxon>Bacilli</taxon>
        <taxon>Bacillales</taxon>
        <taxon>Bacillaceae</taxon>
        <taxon>Ornithinibacillus</taxon>
    </lineage>
</organism>
<feature type="transmembrane region" description="Helical" evidence="7">
    <location>
        <begin position="38"/>
        <end position="57"/>
    </location>
</feature>
<evidence type="ECO:0000256" key="8">
    <source>
        <dbReference type="NCBIfam" id="TIGR02209"/>
    </source>
</evidence>
<evidence type="ECO:0000256" key="5">
    <source>
        <dbReference type="ARBA" id="ARBA00023136"/>
    </source>
</evidence>
<evidence type="ECO:0000256" key="6">
    <source>
        <dbReference type="ARBA" id="ARBA00023306"/>
    </source>
</evidence>
<dbReference type="HAMAP" id="MF_00910">
    <property type="entry name" value="FtsL"/>
    <property type="match status" value="1"/>
</dbReference>
<dbReference type="NCBIfam" id="TIGR02209">
    <property type="entry name" value="ftsL_broad"/>
    <property type="match status" value="1"/>
</dbReference>
<gene>
    <name evidence="7 9" type="primary">ftsL</name>
    <name evidence="9" type="ORF">AB4Y30_06765</name>
</gene>
<dbReference type="GO" id="GO:0043093">
    <property type="term" value="P:FtsZ-dependent cytokinesis"/>
    <property type="evidence" value="ECO:0007669"/>
    <property type="project" value="UniProtKB-UniRule"/>
</dbReference>
<protein>
    <recommendedName>
        <fullName evidence="7 8">Cell division protein FtsL</fullName>
    </recommendedName>
</protein>
<comment type="similarity">
    <text evidence="7">Belongs to the FtsL family.</text>
</comment>